<dbReference type="Proteomes" id="UP000295050">
    <property type="component" value="Unassembled WGS sequence"/>
</dbReference>
<evidence type="ECO:0000259" key="1">
    <source>
        <dbReference type="PROSITE" id="PS51332"/>
    </source>
</evidence>
<dbReference type="InterPro" id="IPR006158">
    <property type="entry name" value="Cobalamin-bd"/>
</dbReference>
<name>A0A4V2SVW0_9RHOB</name>
<keyword evidence="3" id="KW-1185">Reference proteome</keyword>
<dbReference type="Gene3D" id="3.40.50.280">
    <property type="entry name" value="Cobalamin-binding domain"/>
    <property type="match status" value="1"/>
</dbReference>
<dbReference type="InterPro" id="IPR036724">
    <property type="entry name" value="Cobalamin-bd_sf"/>
</dbReference>
<dbReference type="Pfam" id="PF02310">
    <property type="entry name" value="B12-binding"/>
    <property type="match status" value="1"/>
</dbReference>
<dbReference type="GO" id="GO:0046872">
    <property type="term" value="F:metal ion binding"/>
    <property type="evidence" value="ECO:0007669"/>
    <property type="project" value="InterPro"/>
</dbReference>
<dbReference type="AlphaFoldDB" id="A0A4V2SVW0"/>
<dbReference type="EMBL" id="SLXU01000014">
    <property type="protein sequence ID" value="TCP59946.1"/>
    <property type="molecule type" value="Genomic_DNA"/>
</dbReference>
<dbReference type="SUPFAM" id="SSF52242">
    <property type="entry name" value="Cobalamin (vitamin B12)-binding domain"/>
    <property type="match status" value="1"/>
</dbReference>
<gene>
    <name evidence="2" type="ORF">EV663_11442</name>
</gene>
<evidence type="ECO:0000313" key="2">
    <source>
        <dbReference type="EMBL" id="TCP59946.1"/>
    </source>
</evidence>
<sequence>MADQHRRLAAENAPAHHDEVESLASQVLSALAHRSGLCAQTVDEDVLSHFCADLLRGGKSIRTDSVSDLRRRGLNAGTILECYIPAAARELGERWSRDELSFADVTIGTARLQAMLREMGEPWGVDCMQGRETPNIMLIVPIEEFHTLGGMTAASQLRRLGLSVCLCVGQTEEEILQKVATRQFDMIALSLSCRQKIIGARALIDNMRKVAPGPVPIVIGGRVVDGTQDLCALTGADHATSDPKEALRLCGLQAPVQTAPDGAVRG</sequence>
<feature type="domain" description="B12-binding" evidence="1">
    <location>
        <begin position="133"/>
        <end position="266"/>
    </location>
</feature>
<dbReference type="PROSITE" id="PS51332">
    <property type="entry name" value="B12_BINDING"/>
    <property type="match status" value="1"/>
</dbReference>
<dbReference type="GO" id="GO:0031419">
    <property type="term" value="F:cobalamin binding"/>
    <property type="evidence" value="ECO:0007669"/>
    <property type="project" value="InterPro"/>
</dbReference>
<dbReference type="RefSeq" id="WP_165910193.1">
    <property type="nucleotide sequence ID" value="NZ_SLXU01000014.1"/>
</dbReference>
<comment type="caution">
    <text evidence="2">The sequence shown here is derived from an EMBL/GenBank/DDBJ whole genome shotgun (WGS) entry which is preliminary data.</text>
</comment>
<reference evidence="2 3" key="1">
    <citation type="submission" date="2019-03" db="EMBL/GenBank/DDBJ databases">
        <title>Genomic Encyclopedia of Type Strains, Phase IV (KMG-IV): sequencing the most valuable type-strain genomes for metagenomic binning, comparative biology and taxonomic classification.</title>
        <authorList>
            <person name="Goeker M."/>
        </authorList>
    </citation>
    <scope>NUCLEOTIDE SEQUENCE [LARGE SCALE GENOMIC DNA]</scope>
    <source>
        <strain evidence="2 3">DSM 24766</strain>
    </source>
</reference>
<protein>
    <submittedName>
        <fullName evidence="2">Methanogenic corrinoid protein MtbC1</fullName>
    </submittedName>
</protein>
<organism evidence="2 3">
    <name type="scientific">Rhodovulum bhavnagarense</name>
    <dbReference type="NCBI Taxonomy" id="992286"/>
    <lineage>
        <taxon>Bacteria</taxon>
        <taxon>Pseudomonadati</taxon>
        <taxon>Pseudomonadota</taxon>
        <taxon>Alphaproteobacteria</taxon>
        <taxon>Rhodobacterales</taxon>
        <taxon>Paracoccaceae</taxon>
        <taxon>Rhodovulum</taxon>
    </lineage>
</organism>
<proteinExistence type="predicted"/>
<evidence type="ECO:0000313" key="3">
    <source>
        <dbReference type="Proteomes" id="UP000295050"/>
    </source>
</evidence>
<accession>A0A4V2SVW0</accession>